<dbReference type="RefSeq" id="WP_078922738.1">
    <property type="nucleotide sequence ID" value="NZ_FUYB01000010.1"/>
</dbReference>
<accession>A0A1T4WYC9</accession>
<keyword evidence="2" id="KW-0732">Signal</keyword>
<reference evidence="4 5" key="1">
    <citation type="submission" date="2017-02" db="EMBL/GenBank/DDBJ databases">
        <authorList>
            <person name="Peterson S.W."/>
        </authorList>
    </citation>
    <scope>NUCLEOTIDE SEQUENCE [LARGE SCALE GENOMIC DNA]</scope>
    <source>
        <strain evidence="4 5">ATCC 49788</strain>
    </source>
</reference>
<dbReference type="Gene3D" id="2.60.40.1820">
    <property type="match status" value="1"/>
</dbReference>
<dbReference type="InterPro" id="IPR004864">
    <property type="entry name" value="LEA_2"/>
</dbReference>
<dbReference type="EMBL" id="FUYB01000010">
    <property type="protein sequence ID" value="SKA82167.1"/>
    <property type="molecule type" value="Genomic_DNA"/>
</dbReference>
<dbReference type="SMART" id="SM00769">
    <property type="entry name" value="WHy"/>
    <property type="match status" value="1"/>
</dbReference>
<dbReference type="AlphaFoldDB" id="A0A1T4WYC9"/>
<protein>
    <submittedName>
        <fullName evidence="4">LEA14-like dessication related protein</fullName>
    </submittedName>
</protein>
<comment type="similarity">
    <text evidence="1">Belongs to the LEA type 2 family.</text>
</comment>
<evidence type="ECO:0000313" key="5">
    <source>
        <dbReference type="Proteomes" id="UP000190460"/>
    </source>
</evidence>
<dbReference type="Pfam" id="PF03168">
    <property type="entry name" value="LEA_2"/>
    <property type="match status" value="1"/>
</dbReference>
<name>A0A1T4WYC9_9GAMM</name>
<gene>
    <name evidence="4" type="ORF">SAMN02745130_02257</name>
</gene>
<dbReference type="PROSITE" id="PS51257">
    <property type="entry name" value="PROKAR_LIPOPROTEIN"/>
    <property type="match status" value="1"/>
</dbReference>
<dbReference type="STRING" id="92487.SAMN02745130_02257"/>
<dbReference type="PANTHER" id="PTHR31459:SF2">
    <property type="entry name" value="OS03G0843300 PROTEIN"/>
    <property type="match status" value="1"/>
</dbReference>
<proteinExistence type="inferred from homology"/>
<evidence type="ECO:0000256" key="1">
    <source>
        <dbReference type="ARBA" id="ARBA00005960"/>
    </source>
</evidence>
<evidence type="ECO:0000313" key="4">
    <source>
        <dbReference type="EMBL" id="SKA82167.1"/>
    </source>
</evidence>
<dbReference type="Proteomes" id="UP000190460">
    <property type="component" value="Unassembled WGS sequence"/>
</dbReference>
<dbReference type="InterPro" id="IPR045043">
    <property type="entry name" value="Lea14-like"/>
</dbReference>
<organism evidence="4 5">
    <name type="scientific">Thiothrix eikelboomii</name>
    <dbReference type="NCBI Taxonomy" id="92487"/>
    <lineage>
        <taxon>Bacteria</taxon>
        <taxon>Pseudomonadati</taxon>
        <taxon>Pseudomonadota</taxon>
        <taxon>Gammaproteobacteria</taxon>
        <taxon>Thiotrichales</taxon>
        <taxon>Thiotrichaceae</taxon>
        <taxon>Thiothrix</taxon>
    </lineage>
</organism>
<feature type="signal peptide" evidence="2">
    <location>
        <begin position="1"/>
        <end position="21"/>
    </location>
</feature>
<dbReference type="GO" id="GO:0009269">
    <property type="term" value="P:response to desiccation"/>
    <property type="evidence" value="ECO:0007669"/>
    <property type="project" value="InterPro"/>
</dbReference>
<sequence>MKLTTLLFGAMSLLAGCTAMPNVVAPPSISVQDVSLQSLSLTQGTGLVSLNVTNPNAFPIPLEGVQYNLRLNGTPVASGDQRQAMYLPPNQPTAVQIPVQLQLATIMQLAPVLWQNRSVQYQLDGAVRLPFISVPFQRQGGIGVN</sequence>
<dbReference type="InterPro" id="IPR013990">
    <property type="entry name" value="WHy-dom"/>
</dbReference>
<dbReference type="OrthoDB" id="6196336at2"/>
<evidence type="ECO:0000259" key="3">
    <source>
        <dbReference type="SMART" id="SM00769"/>
    </source>
</evidence>
<dbReference type="PANTHER" id="PTHR31459">
    <property type="match status" value="1"/>
</dbReference>
<evidence type="ECO:0000256" key="2">
    <source>
        <dbReference type="SAM" id="SignalP"/>
    </source>
</evidence>
<dbReference type="SUPFAM" id="SSF117070">
    <property type="entry name" value="LEA14-like"/>
    <property type="match status" value="1"/>
</dbReference>
<feature type="chain" id="PRO_5012075002" evidence="2">
    <location>
        <begin position="22"/>
        <end position="145"/>
    </location>
</feature>
<feature type="domain" description="Water stress and hypersensitive response" evidence="3">
    <location>
        <begin position="29"/>
        <end position="143"/>
    </location>
</feature>
<keyword evidence="5" id="KW-1185">Reference proteome</keyword>